<evidence type="ECO:0000256" key="3">
    <source>
        <dbReference type="ARBA" id="ARBA00023015"/>
    </source>
</evidence>
<accession>A0ABZ0ZNE7</accession>
<dbReference type="InterPro" id="IPR012074">
    <property type="entry name" value="GAF_ANTAR"/>
</dbReference>
<dbReference type="Pfam" id="PF13185">
    <property type="entry name" value="GAF_2"/>
    <property type="match status" value="1"/>
</dbReference>
<keyword evidence="3" id="KW-0805">Transcription regulation</keyword>
<evidence type="ECO:0000259" key="6">
    <source>
        <dbReference type="PROSITE" id="PS50921"/>
    </source>
</evidence>
<proteinExistence type="predicted"/>
<dbReference type="Pfam" id="PF03861">
    <property type="entry name" value="ANTAR"/>
    <property type="match status" value="1"/>
</dbReference>
<dbReference type="InterPro" id="IPR003018">
    <property type="entry name" value="GAF"/>
</dbReference>
<protein>
    <submittedName>
        <fullName evidence="7">GAF and ANTAR domain-containing protein</fullName>
    </submittedName>
</protein>
<dbReference type="Proteomes" id="UP001327225">
    <property type="component" value="Chromosome"/>
</dbReference>
<dbReference type="PIRSF" id="PIRSF036625">
    <property type="entry name" value="GAF_ANTAR"/>
    <property type="match status" value="1"/>
</dbReference>
<dbReference type="PROSITE" id="PS50921">
    <property type="entry name" value="ANTAR"/>
    <property type="match status" value="1"/>
</dbReference>
<dbReference type="InterPro" id="IPR011006">
    <property type="entry name" value="CheY-like_superfamily"/>
</dbReference>
<dbReference type="EMBL" id="CP141059">
    <property type="protein sequence ID" value="WQQ25324.1"/>
    <property type="molecule type" value="Genomic_DNA"/>
</dbReference>
<evidence type="ECO:0000256" key="2">
    <source>
        <dbReference type="ARBA" id="ARBA00022777"/>
    </source>
</evidence>
<feature type="region of interest" description="Disordered" evidence="5">
    <location>
        <begin position="236"/>
        <end position="255"/>
    </location>
</feature>
<dbReference type="SMART" id="SM01012">
    <property type="entry name" value="ANTAR"/>
    <property type="match status" value="1"/>
</dbReference>
<keyword evidence="4" id="KW-0804">Transcription</keyword>
<dbReference type="InterPro" id="IPR036388">
    <property type="entry name" value="WH-like_DNA-bd_sf"/>
</dbReference>
<dbReference type="InterPro" id="IPR005561">
    <property type="entry name" value="ANTAR"/>
</dbReference>
<evidence type="ECO:0000256" key="5">
    <source>
        <dbReference type="SAM" id="MobiDB-lite"/>
    </source>
</evidence>
<evidence type="ECO:0000256" key="4">
    <source>
        <dbReference type="ARBA" id="ARBA00023163"/>
    </source>
</evidence>
<gene>
    <name evidence="7" type="ORF">SHK19_15295</name>
</gene>
<feature type="compositionally biased region" description="Basic and acidic residues" evidence="5">
    <location>
        <begin position="245"/>
        <end position="255"/>
    </location>
</feature>
<keyword evidence="8" id="KW-1185">Reference proteome</keyword>
<dbReference type="SMART" id="SM00065">
    <property type="entry name" value="GAF"/>
    <property type="match status" value="1"/>
</dbReference>
<organism evidence="7 8">
    <name type="scientific">Nocardioides bizhenqiangii</name>
    <dbReference type="NCBI Taxonomy" id="3095076"/>
    <lineage>
        <taxon>Bacteria</taxon>
        <taxon>Bacillati</taxon>
        <taxon>Actinomycetota</taxon>
        <taxon>Actinomycetes</taxon>
        <taxon>Propionibacteriales</taxon>
        <taxon>Nocardioidaceae</taxon>
        <taxon>Nocardioides</taxon>
    </lineage>
</organism>
<name>A0ABZ0ZNE7_9ACTN</name>
<evidence type="ECO:0000256" key="1">
    <source>
        <dbReference type="ARBA" id="ARBA00022679"/>
    </source>
</evidence>
<dbReference type="Gene3D" id="3.30.450.40">
    <property type="match status" value="1"/>
</dbReference>
<sequence length="255" mass="27754">MPYHDDELRLSELVGSLHTLLLSTDDLDTFLDGVATVAAKVVEPPASCGITIRRNGAPATAATSDPRAVQVDQIQYDTGTGPSLEALTTGKPVEVTDQRLDDRWPAYAEGAVALGVRCSLSIPLAEDGDRTLGALNVYGYDRPREFGEDERHRVEVFASQAATAIRLAVQRSAQQDVVRQLEQALVSRSVIDQAIGVLMAQEQCSTDQAFDLLRKHSQNTNRKLREVAVDVITRLTGHPPITPEPFRKPDKNGSS</sequence>
<dbReference type="SUPFAM" id="SSF55781">
    <property type="entry name" value="GAF domain-like"/>
    <property type="match status" value="1"/>
</dbReference>
<evidence type="ECO:0000313" key="8">
    <source>
        <dbReference type="Proteomes" id="UP001327225"/>
    </source>
</evidence>
<dbReference type="SUPFAM" id="SSF52172">
    <property type="entry name" value="CheY-like"/>
    <property type="match status" value="1"/>
</dbReference>
<feature type="domain" description="ANTAR" evidence="6">
    <location>
        <begin position="171"/>
        <end position="232"/>
    </location>
</feature>
<reference evidence="8" key="1">
    <citation type="submission" date="2023-12" db="EMBL/GenBank/DDBJ databases">
        <title>Novel species in genus Nocardioides.</title>
        <authorList>
            <person name="Zhou H."/>
        </authorList>
    </citation>
    <scope>NUCLEOTIDE SEQUENCE [LARGE SCALE GENOMIC DNA]</scope>
    <source>
        <strain evidence="8">HM61</strain>
    </source>
</reference>
<keyword evidence="1" id="KW-0808">Transferase</keyword>
<dbReference type="RefSeq" id="WP_322455851.1">
    <property type="nucleotide sequence ID" value="NZ_CP141059.1"/>
</dbReference>
<evidence type="ECO:0000313" key="7">
    <source>
        <dbReference type="EMBL" id="WQQ25324.1"/>
    </source>
</evidence>
<keyword evidence="2" id="KW-0418">Kinase</keyword>
<dbReference type="InterPro" id="IPR029016">
    <property type="entry name" value="GAF-like_dom_sf"/>
</dbReference>
<dbReference type="Gene3D" id="1.10.10.10">
    <property type="entry name" value="Winged helix-like DNA-binding domain superfamily/Winged helix DNA-binding domain"/>
    <property type="match status" value="1"/>
</dbReference>